<dbReference type="AlphaFoldDB" id="A0A327WSY1"/>
<evidence type="ECO:0000313" key="6">
    <source>
        <dbReference type="EMBL" id="RAJ95460.1"/>
    </source>
</evidence>
<dbReference type="InterPro" id="IPR028998">
    <property type="entry name" value="RimP_C"/>
</dbReference>
<feature type="domain" description="Ribosome maturation factor RimP C-terminal" evidence="5">
    <location>
        <begin position="86"/>
        <end position="158"/>
    </location>
</feature>
<dbReference type="RefSeq" id="WP_111629270.1">
    <property type="nucleotide sequence ID" value="NZ_QLMC01000004.1"/>
</dbReference>
<dbReference type="Pfam" id="PF17384">
    <property type="entry name" value="DUF150_C"/>
    <property type="match status" value="1"/>
</dbReference>
<dbReference type="HAMAP" id="MF_01077">
    <property type="entry name" value="RimP"/>
    <property type="match status" value="1"/>
</dbReference>
<feature type="domain" description="Ribosome maturation factor RimP N-terminal" evidence="4">
    <location>
        <begin position="10"/>
        <end position="83"/>
    </location>
</feature>
<evidence type="ECO:0000256" key="3">
    <source>
        <dbReference type="HAMAP-Rule" id="MF_01077"/>
    </source>
</evidence>
<dbReference type="Gene3D" id="3.30.300.70">
    <property type="entry name" value="RimP-like superfamily, N-terminal"/>
    <property type="match status" value="1"/>
</dbReference>
<dbReference type="InterPro" id="IPR003728">
    <property type="entry name" value="Ribosome_maturation_RimP"/>
</dbReference>
<proteinExistence type="inferred from homology"/>
<dbReference type="PANTHER" id="PTHR33867">
    <property type="entry name" value="RIBOSOME MATURATION FACTOR RIMP"/>
    <property type="match status" value="1"/>
</dbReference>
<name>A0A327WSY1_LARAB</name>
<sequence length="159" mass="18003">MDVKAKVNELLQPYLNEDQYFVVDIQVSPSRIRAKITVLLDSDTGITIEECARISRKLGNQLEELEIFDGQPFTLEVSSPGVDEPLVLRRQYLKNVGREIEVLLNDGQTRKGKLESVGEEAIIITEKPLKKPKKNDPPIEPTEIPFAEIKKSTIQISFK</sequence>
<evidence type="ECO:0000256" key="2">
    <source>
        <dbReference type="ARBA" id="ARBA00022517"/>
    </source>
</evidence>
<dbReference type="InterPro" id="IPR035956">
    <property type="entry name" value="RimP_N_sf"/>
</dbReference>
<dbReference type="GO" id="GO:0005829">
    <property type="term" value="C:cytosol"/>
    <property type="evidence" value="ECO:0007669"/>
    <property type="project" value="TreeGrafter"/>
</dbReference>
<dbReference type="GO" id="GO:0000028">
    <property type="term" value="P:ribosomal small subunit assembly"/>
    <property type="evidence" value="ECO:0007669"/>
    <property type="project" value="TreeGrafter"/>
</dbReference>
<protein>
    <recommendedName>
        <fullName evidence="3">Ribosome maturation factor RimP</fullName>
    </recommendedName>
</protein>
<comment type="caution">
    <text evidence="6">The sequence shown here is derived from an EMBL/GenBank/DDBJ whole genome shotgun (WGS) entry which is preliminary data.</text>
</comment>
<accession>A0A327WSY1</accession>
<dbReference type="Proteomes" id="UP000248790">
    <property type="component" value="Unassembled WGS sequence"/>
</dbReference>
<dbReference type="EMBL" id="QLMC01000004">
    <property type="protein sequence ID" value="RAJ95460.1"/>
    <property type="molecule type" value="Genomic_DNA"/>
</dbReference>
<comment type="function">
    <text evidence="3">Required for maturation of 30S ribosomal subunits.</text>
</comment>
<evidence type="ECO:0000256" key="1">
    <source>
        <dbReference type="ARBA" id="ARBA00022490"/>
    </source>
</evidence>
<comment type="similarity">
    <text evidence="3">Belongs to the RimP family.</text>
</comment>
<reference evidence="6 7" key="1">
    <citation type="submission" date="2018-06" db="EMBL/GenBank/DDBJ databases">
        <title>Genomic Encyclopedia of Archaeal and Bacterial Type Strains, Phase II (KMG-II): from individual species to whole genera.</title>
        <authorList>
            <person name="Goeker M."/>
        </authorList>
    </citation>
    <scope>NUCLEOTIDE SEQUENCE [LARGE SCALE GENOMIC DNA]</scope>
    <source>
        <strain evidence="6 7">DSM 21851</strain>
    </source>
</reference>
<dbReference type="SUPFAM" id="SSF75420">
    <property type="entry name" value="YhbC-like, N-terminal domain"/>
    <property type="match status" value="1"/>
</dbReference>
<dbReference type="Pfam" id="PF02576">
    <property type="entry name" value="RimP_N"/>
    <property type="match status" value="1"/>
</dbReference>
<keyword evidence="7" id="KW-1185">Reference proteome</keyword>
<evidence type="ECO:0000259" key="4">
    <source>
        <dbReference type="Pfam" id="PF02576"/>
    </source>
</evidence>
<dbReference type="PANTHER" id="PTHR33867:SF1">
    <property type="entry name" value="RIBOSOME MATURATION FACTOR RIMP"/>
    <property type="match status" value="1"/>
</dbReference>
<organism evidence="6 7">
    <name type="scientific">Larkinella arboricola</name>
    <dbReference type="NCBI Taxonomy" id="643671"/>
    <lineage>
        <taxon>Bacteria</taxon>
        <taxon>Pseudomonadati</taxon>
        <taxon>Bacteroidota</taxon>
        <taxon>Cytophagia</taxon>
        <taxon>Cytophagales</taxon>
        <taxon>Spirosomataceae</taxon>
        <taxon>Larkinella</taxon>
    </lineage>
</organism>
<keyword evidence="1 3" id="KW-0963">Cytoplasm</keyword>
<dbReference type="OrthoDB" id="9789702at2"/>
<dbReference type="InterPro" id="IPR028989">
    <property type="entry name" value="RimP_N"/>
</dbReference>
<gene>
    <name evidence="3" type="primary">rimP</name>
    <name evidence="6" type="ORF">LX87_03206</name>
</gene>
<evidence type="ECO:0000259" key="5">
    <source>
        <dbReference type="Pfam" id="PF17384"/>
    </source>
</evidence>
<keyword evidence="2 3" id="KW-0690">Ribosome biogenesis</keyword>
<dbReference type="CDD" id="cd01734">
    <property type="entry name" value="YlxS_C"/>
    <property type="match status" value="1"/>
</dbReference>
<comment type="subcellular location">
    <subcellularLocation>
        <location evidence="3">Cytoplasm</location>
    </subcellularLocation>
</comment>
<dbReference type="GO" id="GO:0006412">
    <property type="term" value="P:translation"/>
    <property type="evidence" value="ECO:0007669"/>
    <property type="project" value="TreeGrafter"/>
</dbReference>
<evidence type="ECO:0000313" key="7">
    <source>
        <dbReference type="Proteomes" id="UP000248790"/>
    </source>
</evidence>